<keyword evidence="3" id="KW-0963">Cytoplasm</keyword>
<evidence type="ECO:0000256" key="3">
    <source>
        <dbReference type="ARBA" id="ARBA00022490"/>
    </source>
</evidence>
<comment type="subcellular location">
    <subcellularLocation>
        <location evidence="1">Cytoplasm</location>
        <location evidence="1">Cytoskeleton</location>
    </subcellularLocation>
</comment>
<feature type="compositionally biased region" description="Basic and acidic residues" evidence="6">
    <location>
        <begin position="223"/>
        <end position="234"/>
    </location>
</feature>
<feature type="compositionally biased region" description="Basic and acidic residues" evidence="6">
    <location>
        <begin position="620"/>
        <end position="633"/>
    </location>
</feature>
<evidence type="ECO:0000256" key="2">
    <source>
        <dbReference type="ARBA" id="ARBA00007525"/>
    </source>
</evidence>
<proteinExistence type="inferred from homology"/>
<dbReference type="InterPro" id="IPR008604">
    <property type="entry name" value="MAP7_fam"/>
</dbReference>
<dbReference type="Pfam" id="PF05672">
    <property type="entry name" value="MAP7"/>
    <property type="match status" value="1"/>
</dbReference>
<evidence type="ECO:0000256" key="5">
    <source>
        <dbReference type="ARBA" id="ARBA00023212"/>
    </source>
</evidence>
<dbReference type="GO" id="GO:0015630">
    <property type="term" value="C:microtubule cytoskeleton"/>
    <property type="evidence" value="ECO:0007669"/>
    <property type="project" value="InterPro"/>
</dbReference>
<dbReference type="InterPro" id="IPR051483">
    <property type="entry name" value="MAP7_domain-containing"/>
</dbReference>
<dbReference type="AlphaFoldDB" id="A0A5A9P384"/>
<keyword evidence="5" id="KW-0206">Cytoskeleton</keyword>
<evidence type="ECO:0000313" key="7">
    <source>
        <dbReference type="EMBL" id="KAA0716924.1"/>
    </source>
</evidence>
<evidence type="ECO:0000313" key="8">
    <source>
        <dbReference type="Proteomes" id="UP000324632"/>
    </source>
</evidence>
<reference evidence="7 8" key="1">
    <citation type="journal article" date="2019" name="Mol. Ecol. Resour.">
        <title>Chromosome-level genome assembly of Triplophysa tibetana, a fish adapted to the harsh high-altitude environment of the Tibetan Plateau.</title>
        <authorList>
            <person name="Yang X."/>
            <person name="Liu H."/>
            <person name="Ma Z."/>
            <person name="Zou Y."/>
            <person name="Zou M."/>
            <person name="Mao Y."/>
            <person name="Li X."/>
            <person name="Wang H."/>
            <person name="Chen T."/>
            <person name="Wang W."/>
            <person name="Yang R."/>
        </authorList>
    </citation>
    <scope>NUCLEOTIDE SEQUENCE [LARGE SCALE GENOMIC DNA]</scope>
    <source>
        <strain evidence="7">TTIB1903HZAU</strain>
        <tissue evidence="7">Muscle</tissue>
    </source>
</reference>
<protein>
    <submittedName>
        <fullName evidence="7">MAP7 domain-containing protein 2</fullName>
    </submittedName>
</protein>
<feature type="compositionally biased region" description="Basic and acidic residues" evidence="6">
    <location>
        <begin position="293"/>
        <end position="316"/>
    </location>
</feature>
<dbReference type="PANTHER" id="PTHR15073:SF3">
    <property type="entry name" value="MAP7 DOMAIN-CONTAINING PROTEIN 2"/>
    <property type="match status" value="1"/>
</dbReference>
<comment type="similarity">
    <text evidence="2">Belongs to the MAP7 family.</text>
</comment>
<organism evidence="7 8">
    <name type="scientific">Triplophysa tibetana</name>
    <dbReference type="NCBI Taxonomy" id="1572043"/>
    <lineage>
        <taxon>Eukaryota</taxon>
        <taxon>Metazoa</taxon>
        <taxon>Chordata</taxon>
        <taxon>Craniata</taxon>
        <taxon>Vertebrata</taxon>
        <taxon>Euteleostomi</taxon>
        <taxon>Actinopterygii</taxon>
        <taxon>Neopterygii</taxon>
        <taxon>Teleostei</taxon>
        <taxon>Ostariophysi</taxon>
        <taxon>Cypriniformes</taxon>
        <taxon>Nemacheilidae</taxon>
        <taxon>Triplophysa</taxon>
    </lineage>
</organism>
<feature type="compositionally biased region" description="Polar residues" evidence="6">
    <location>
        <begin position="571"/>
        <end position="591"/>
    </location>
</feature>
<feature type="region of interest" description="Disordered" evidence="6">
    <location>
        <begin position="126"/>
        <end position="163"/>
    </location>
</feature>
<sequence length="803" mass="89617">MAPLKVTGSMPRLLSRLPPPSLMTSLPPLLLPSNQATCPQVPTDHHIEGRQVAAEPILCQQRSQVEFLVPPTPQRSKSCIVAIATDVVEESLISSFLLFSFSQFHLTNMQMQTHSSCYLSVQKEKLRRERRTGSPATGSPVRQNKYPADATRRSASPATPKYDIKPYTHTNSMLFRTAISIIKLITKTIYRLLPKSRTQSPCTARQYPPSPMKHKTCTPATDNGKKTEDKVTDKQTELVKDLKVGRPVKVEVHQTKIQNNESLEKAPKVETPVSSTPPPERRTSKMESPINGAKEKKSVVNESQEKRNGKTDIPEKKHSKSSLNEVTTEKTADPSPLNPAGKMVAGPTDAEEASRLLTERRRLARVVKEQEEKLQREREEQEKLKSEQLKKRQLEERARQEEKIRQAEEEKRRQEQQQKNSEQVDKERKEKERQAQTEKEKAEAELRAQKDADRQRQDRELFQQQEEQERQQRKKEPPSPVSPTGGVHLTSSVSAIVKSEAPQNPPLKTNGKEKENIAKQESKPVKEEVKGQVKREDASVAKVQETPPKTPSQITQVKIQSVVTTHGKLQVSMQNKPANAQPKQDNHLTNGKSQTITQVANQEASNQLKIQIGEATAQGGKKESTVKKSDMPHANRQSVTGNATVTVPQAKNVTQPGEHRPTVTQVNSKQLMKDSPPASKKPVSEMKPPLPFIHLDTSARKRGRVQDSADEVQFMEVSPVSKEELISIPEFSPVNSPQQNGTSNMRALEDLLDLTGQIAYPRLSPAASLGDCNKNLIEGICSPGSDSKLIPTHSSASDKRHVL</sequence>
<gene>
    <name evidence="7" type="ORF">E1301_Tti014921</name>
</gene>
<feature type="region of interest" description="Disordered" evidence="6">
    <location>
        <begin position="569"/>
        <end position="591"/>
    </location>
</feature>
<dbReference type="Proteomes" id="UP000324632">
    <property type="component" value="Chromosome 9"/>
</dbReference>
<dbReference type="PANTHER" id="PTHR15073">
    <property type="entry name" value="MICROTUBULE-ASSOCIATED PROTEIN"/>
    <property type="match status" value="1"/>
</dbReference>
<dbReference type="CDD" id="cd06503">
    <property type="entry name" value="ATP-synt_Fo_b"/>
    <property type="match status" value="1"/>
</dbReference>
<feature type="region of interest" description="Disordered" evidence="6">
    <location>
        <begin position="252"/>
        <end position="556"/>
    </location>
</feature>
<feature type="region of interest" description="Disordered" evidence="6">
    <location>
        <begin position="199"/>
        <end position="234"/>
    </location>
</feature>
<feature type="region of interest" description="Disordered" evidence="6">
    <location>
        <begin position="613"/>
        <end position="691"/>
    </location>
</feature>
<feature type="compositionally biased region" description="Basic and acidic residues" evidence="6">
    <location>
        <begin position="352"/>
        <end position="477"/>
    </location>
</feature>
<comment type="caution">
    <text evidence="7">The sequence shown here is derived from an EMBL/GenBank/DDBJ whole genome shotgun (WGS) entry which is preliminary data.</text>
</comment>
<keyword evidence="8" id="KW-1185">Reference proteome</keyword>
<evidence type="ECO:0000256" key="1">
    <source>
        <dbReference type="ARBA" id="ARBA00004245"/>
    </source>
</evidence>
<dbReference type="GO" id="GO:0000226">
    <property type="term" value="P:microtubule cytoskeleton organization"/>
    <property type="evidence" value="ECO:0007669"/>
    <property type="project" value="InterPro"/>
</dbReference>
<keyword evidence="4" id="KW-0175">Coiled coil</keyword>
<name>A0A5A9P384_9TELE</name>
<feature type="region of interest" description="Disordered" evidence="6">
    <location>
        <begin position="782"/>
        <end position="803"/>
    </location>
</feature>
<evidence type="ECO:0000256" key="4">
    <source>
        <dbReference type="ARBA" id="ARBA00023054"/>
    </source>
</evidence>
<accession>A0A5A9P384</accession>
<feature type="compositionally biased region" description="Basic and acidic residues" evidence="6">
    <location>
        <begin position="510"/>
        <end position="539"/>
    </location>
</feature>
<feature type="compositionally biased region" description="Polar residues" evidence="6">
    <location>
        <begin position="635"/>
        <end position="655"/>
    </location>
</feature>
<evidence type="ECO:0000256" key="6">
    <source>
        <dbReference type="SAM" id="MobiDB-lite"/>
    </source>
</evidence>
<dbReference type="EMBL" id="SOYY01000009">
    <property type="protein sequence ID" value="KAA0716924.1"/>
    <property type="molecule type" value="Genomic_DNA"/>
</dbReference>